<evidence type="ECO:0000256" key="1">
    <source>
        <dbReference type="SAM" id="MobiDB-lite"/>
    </source>
</evidence>
<gene>
    <name evidence="3" type="ORF">P8A22_10055</name>
</gene>
<keyword evidence="4" id="KW-1185">Reference proteome</keyword>
<evidence type="ECO:0000313" key="4">
    <source>
        <dbReference type="Proteomes" id="UP001229952"/>
    </source>
</evidence>
<evidence type="ECO:0008006" key="5">
    <source>
        <dbReference type="Google" id="ProtNLM"/>
    </source>
</evidence>
<proteinExistence type="predicted"/>
<feature type="signal peptide" evidence="2">
    <location>
        <begin position="1"/>
        <end position="33"/>
    </location>
</feature>
<name>A0ABY9I0E3_9ACTN</name>
<protein>
    <recommendedName>
        <fullName evidence="5">Lipoprotein</fullName>
    </recommendedName>
</protein>
<dbReference type="Proteomes" id="UP001229952">
    <property type="component" value="Chromosome"/>
</dbReference>
<organism evidence="3 4">
    <name type="scientific">Streptomyces laculatispora</name>
    <dbReference type="NCBI Taxonomy" id="887464"/>
    <lineage>
        <taxon>Bacteria</taxon>
        <taxon>Bacillati</taxon>
        <taxon>Actinomycetota</taxon>
        <taxon>Actinomycetes</taxon>
        <taxon>Kitasatosporales</taxon>
        <taxon>Streptomycetaceae</taxon>
        <taxon>Streptomyces</taxon>
    </lineage>
</organism>
<feature type="region of interest" description="Disordered" evidence="1">
    <location>
        <begin position="36"/>
        <end position="67"/>
    </location>
</feature>
<sequence>MGTGMYGARNLRGRRHRVAVAAIAVAMALGVSACGSDDDGKGGSAGAEKNGRASAEPSGTQARDEARLKAASFTDGESVGTYTASEYALGGPLGDAYTAEPAGCQPLVSLAAEVSDPDPTAQVQRKADVPDEMLGVTVDVTLRGYGNGGAQTVMKALGKAGTDCAGGFTEQRTVARAKYLKVEPAKAPAFASEADESKAYRFTILDVKGKEKLYEYLTVVRSGSTTLAFRAEISSTKDIGGVPPQIMAAQWSKFRAAKG</sequence>
<reference evidence="3 4" key="1">
    <citation type="submission" date="2023-03" db="EMBL/GenBank/DDBJ databases">
        <title>Isolation and description of six Streptomyces strains from soil environments, able to metabolize different microbial glucans.</title>
        <authorList>
            <person name="Widen T."/>
            <person name="Larsbrink J."/>
        </authorList>
    </citation>
    <scope>NUCLEOTIDE SEQUENCE [LARGE SCALE GENOMIC DNA]</scope>
    <source>
        <strain evidence="3 4">Mut2</strain>
    </source>
</reference>
<dbReference type="EMBL" id="CP120992">
    <property type="protein sequence ID" value="WLQ40313.1"/>
    <property type="molecule type" value="Genomic_DNA"/>
</dbReference>
<dbReference type="RefSeq" id="WP_306086736.1">
    <property type="nucleotide sequence ID" value="NZ_CP120992.1"/>
</dbReference>
<accession>A0ABY9I0E3</accession>
<evidence type="ECO:0000313" key="3">
    <source>
        <dbReference type="EMBL" id="WLQ40313.1"/>
    </source>
</evidence>
<keyword evidence="2" id="KW-0732">Signal</keyword>
<evidence type="ECO:0000256" key="2">
    <source>
        <dbReference type="SAM" id="SignalP"/>
    </source>
</evidence>
<feature type="chain" id="PRO_5047549511" description="Lipoprotein" evidence="2">
    <location>
        <begin position="34"/>
        <end position="259"/>
    </location>
</feature>